<evidence type="ECO:0000313" key="2">
    <source>
        <dbReference type="EMBL" id="NPU64725.1"/>
    </source>
</evidence>
<organism evidence="2 3">
    <name type="scientific">Bradyrhizobium aeschynomenes</name>
    <dbReference type="NCBI Taxonomy" id="2734909"/>
    <lineage>
        <taxon>Bacteria</taxon>
        <taxon>Pseudomonadati</taxon>
        <taxon>Pseudomonadota</taxon>
        <taxon>Alphaproteobacteria</taxon>
        <taxon>Hyphomicrobiales</taxon>
        <taxon>Nitrobacteraceae</taxon>
        <taxon>Bradyrhizobium</taxon>
    </lineage>
</organism>
<feature type="transmembrane region" description="Helical" evidence="1">
    <location>
        <begin position="132"/>
        <end position="152"/>
    </location>
</feature>
<reference evidence="2" key="1">
    <citation type="submission" date="2020-05" db="EMBL/GenBank/DDBJ databases">
        <title>Nod-independent and nitrogen-fixing Bradyrhizobium aeschynomene sp. nov. isolated from nodules of Aeschynomene indica.</title>
        <authorList>
            <person name="Zhang Z."/>
        </authorList>
    </citation>
    <scope>NUCLEOTIDE SEQUENCE</scope>
    <source>
        <strain evidence="2">83012</strain>
    </source>
</reference>
<name>A0ABX2CAR7_9BRAD</name>
<gene>
    <name evidence="2" type="ORF">HL667_06940</name>
</gene>
<proteinExistence type="predicted"/>
<protein>
    <submittedName>
        <fullName evidence="2">Uncharacterized protein</fullName>
    </submittedName>
</protein>
<accession>A0ABX2CAR7</accession>
<dbReference type="EMBL" id="JABFDN010000002">
    <property type="protein sequence ID" value="NPU64725.1"/>
    <property type="molecule type" value="Genomic_DNA"/>
</dbReference>
<comment type="caution">
    <text evidence="2">The sequence shown here is derived from an EMBL/GenBank/DDBJ whole genome shotgun (WGS) entry which is preliminary data.</text>
</comment>
<dbReference type="RefSeq" id="WP_172109850.1">
    <property type="nucleotide sequence ID" value="NZ_JABFDN010000002.1"/>
</dbReference>
<keyword evidence="1" id="KW-0472">Membrane</keyword>
<evidence type="ECO:0000313" key="3">
    <source>
        <dbReference type="Proteomes" id="UP000886476"/>
    </source>
</evidence>
<dbReference type="Proteomes" id="UP000886476">
    <property type="component" value="Unassembled WGS sequence"/>
</dbReference>
<sequence length="174" mass="18927">MRVIRTGLYFNESIHLEMDKLGDDYNIDIAWFNTGNANTSRLGFVKPIVVDARPNVERFLDIVVQGSELRNFVQRIHNVRVVNGSIVNEVLQAGVVVERSPPQSVTLASLLKGASSVTIGTLLGQGVAAGSYPLMFITVPMGIVVVGSAIGISKGLQDGLQREVERLVKHLFRG</sequence>
<evidence type="ECO:0000256" key="1">
    <source>
        <dbReference type="SAM" id="Phobius"/>
    </source>
</evidence>
<keyword evidence="3" id="KW-1185">Reference proteome</keyword>
<keyword evidence="1" id="KW-0812">Transmembrane</keyword>
<keyword evidence="1" id="KW-1133">Transmembrane helix</keyword>